<dbReference type="EMBL" id="CP000394">
    <property type="protein sequence ID" value="ABI62206.2"/>
    <property type="molecule type" value="Genomic_DNA"/>
</dbReference>
<protein>
    <submittedName>
        <fullName evidence="1">Uncharacterized protein</fullName>
    </submittedName>
</protein>
<evidence type="ECO:0000313" key="2">
    <source>
        <dbReference type="Proteomes" id="UP000001963"/>
    </source>
</evidence>
<proteinExistence type="predicted"/>
<reference evidence="1 2" key="1">
    <citation type="journal article" date="2007" name="J. Bacteriol.">
        <title>Genome sequence analysis of the emerging human pathogenic acetic acid bacterium Granulibacter bethesdensis.</title>
        <authorList>
            <person name="Greenberg D.E."/>
            <person name="Porcella S.F."/>
            <person name="Zelazny A.M."/>
            <person name="Virtaneva K."/>
            <person name="Sturdevant D.E."/>
            <person name="Kupko J.J.III."/>
            <person name="Barbian K.D."/>
            <person name="Babar A."/>
            <person name="Dorward D.W."/>
            <person name="Holland S.M."/>
        </authorList>
    </citation>
    <scope>NUCLEOTIDE SEQUENCE [LARGE SCALE GENOMIC DNA]</scope>
    <source>
        <strain evidence="2">ATCC BAA-1260 / CGDNIH1</strain>
    </source>
</reference>
<dbReference type="AlphaFoldDB" id="Q0BSJ6"/>
<keyword evidence="2" id="KW-1185">Reference proteome</keyword>
<gene>
    <name evidence="1" type="ordered locus">GbCGDNIH1_1308</name>
</gene>
<accession>Q0BSJ6</accession>
<dbReference type="STRING" id="391165.GbCGDNIH1_1308"/>
<evidence type="ECO:0000313" key="1">
    <source>
        <dbReference type="EMBL" id="ABI62206.2"/>
    </source>
</evidence>
<sequence length="58" mass="7077">MAEGDRRIKKWRGRWNPATPFFVDAGILFRRWPLSYLDTALEKASHQYDFKRKYFILI</sequence>
<name>Q0BSJ6_GRABC</name>
<organism evidence="1 2">
    <name type="scientific">Granulibacter bethesdensis (strain ATCC BAA-1260 / CGDNIH1)</name>
    <dbReference type="NCBI Taxonomy" id="391165"/>
    <lineage>
        <taxon>Bacteria</taxon>
        <taxon>Pseudomonadati</taxon>
        <taxon>Pseudomonadota</taxon>
        <taxon>Alphaproteobacteria</taxon>
        <taxon>Acetobacterales</taxon>
        <taxon>Acetobacteraceae</taxon>
        <taxon>Granulibacter</taxon>
    </lineage>
</organism>
<dbReference type="Proteomes" id="UP000001963">
    <property type="component" value="Chromosome"/>
</dbReference>
<dbReference type="KEGG" id="gbe:GbCGDNIH1_1308"/>